<evidence type="ECO:0000256" key="2">
    <source>
        <dbReference type="ARBA" id="ARBA00011738"/>
    </source>
</evidence>
<keyword evidence="9" id="KW-0010">Activator</keyword>
<dbReference type="PRINTS" id="PR00040">
    <property type="entry name" value="HTHMERR"/>
</dbReference>
<evidence type="ECO:0000256" key="10">
    <source>
        <dbReference type="ARBA" id="ARBA00023163"/>
    </source>
</evidence>
<keyword evidence="4" id="KW-0963">Cytoplasm</keyword>
<evidence type="ECO:0000256" key="7">
    <source>
        <dbReference type="ARBA" id="ARBA00023015"/>
    </source>
</evidence>
<feature type="coiled-coil region" evidence="13">
    <location>
        <begin position="81"/>
        <end position="111"/>
    </location>
</feature>
<name>A0AA47KM47_9GAMM</name>
<gene>
    <name evidence="15" type="primary">cueR</name>
    <name evidence="15" type="ORF">N8M53_03890</name>
</gene>
<evidence type="ECO:0000313" key="16">
    <source>
        <dbReference type="Proteomes" id="UP001164748"/>
    </source>
</evidence>
<dbReference type="InterPro" id="IPR011789">
    <property type="entry name" value="CueR"/>
</dbReference>
<dbReference type="GO" id="GO:0005507">
    <property type="term" value="F:copper ion binding"/>
    <property type="evidence" value="ECO:0007669"/>
    <property type="project" value="InterPro"/>
</dbReference>
<dbReference type="AlphaFoldDB" id="A0AA47KM47"/>
<evidence type="ECO:0000256" key="5">
    <source>
        <dbReference type="ARBA" id="ARBA00022723"/>
    </source>
</evidence>
<evidence type="ECO:0000256" key="13">
    <source>
        <dbReference type="SAM" id="Coils"/>
    </source>
</evidence>
<comment type="subunit">
    <text evidence="2">Homodimer.</text>
</comment>
<keyword evidence="6" id="KW-0186">Copper</keyword>
<dbReference type="GO" id="GO:0045893">
    <property type="term" value="P:positive regulation of DNA-templated transcription"/>
    <property type="evidence" value="ECO:0007669"/>
    <property type="project" value="InterPro"/>
</dbReference>
<accession>A0AA47KM47</accession>
<evidence type="ECO:0000256" key="8">
    <source>
        <dbReference type="ARBA" id="ARBA00023125"/>
    </source>
</evidence>
<evidence type="ECO:0000256" key="11">
    <source>
        <dbReference type="ARBA" id="ARBA00031472"/>
    </source>
</evidence>
<evidence type="ECO:0000256" key="12">
    <source>
        <dbReference type="ARBA" id="ARBA00032335"/>
    </source>
</evidence>
<reference evidence="15" key="1">
    <citation type="submission" date="2022-09" db="EMBL/GenBank/DDBJ databases">
        <authorList>
            <person name="Li Z.-J."/>
        </authorList>
    </citation>
    <scope>NUCLEOTIDE SEQUENCE</scope>
    <source>
        <strain evidence="15">TGB11</strain>
    </source>
</reference>
<dbReference type="SMART" id="SM00422">
    <property type="entry name" value="HTH_MERR"/>
    <property type="match status" value="1"/>
</dbReference>
<evidence type="ECO:0000256" key="1">
    <source>
        <dbReference type="ARBA" id="ARBA00004496"/>
    </source>
</evidence>
<keyword evidence="8" id="KW-0238">DNA-binding</keyword>
<dbReference type="PROSITE" id="PS50937">
    <property type="entry name" value="HTH_MERR_2"/>
    <property type="match status" value="1"/>
</dbReference>
<keyword evidence="13" id="KW-0175">Coiled coil</keyword>
<feature type="domain" description="HTH merR-type" evidence="14">
    <location>
        <begin position="1"/>
        <end position="69"/>
    </location>
</feature>
<sequence length="153" mass="16722">MKIQQVAEKTGLTSKTIRFYEQKGLITPPHRAENGYRDYREQHINELQMIRRARLVGFTLEESADLLALSRDPSLRSADVKARAESKLAEIDEKISELAAMKTTLQALTKACPGDGDAQCPIIEALRGDSELGELDASSSSCCASGAELPVTN</sequence>
<dbReference type="InterPro" id="IPR047057">
    <property type="entry name" value="MerR_fam"/>
</dbReference>
<dbReference type="Gene3D" id="1.10.1660.10">
    <property type="match status" value="1"/>
</dbReference>
<dbReference type="PANTHER" id="PTHR30204">
    <property type="entry name" value="REDOX-CYCLING DRUG-SENSING TRANSCRIPTIONAL ACTIVATOR SOXR"/>
    <property type="match status" value="1"/>
</dbReference>
<dbReference type="InterPro" id="IPR009061">
    <property type="entry name" value="DNA-bd_dom_put_sf"/>
</dbReference>
<evidence type="ECO:0000256" key="4">
    <source>
        <dbReference type="ARBA" id="ARBA00022490"/>
    </source>
</evidence>
<comment type="subcellular location">
    <subcellularLocation>
        <location evidence="1">Cytoplasm</location>
    </subcellularLocation>
</comment>
<keyword evidence="7" id="KW-0805">Transcription regulation</keyword>
<protein>
    <recommendedName>
        <fullName evidence="3">HTH-type transcriptional regulator CueR</fullName>
    </recommendedName>
    <alternativeName>
        <fullName evidence="12">Copper efflux regulator</fullName>
    </alternativeName>
    <alternativeName>
        <fullName evidence="11">Copper export regulator</fullName>
    </alternativeName>
</protein>
<evidence type="ECO:0000256" key="3">
    <source>
        <dbReference type="ARBA" id="ARBA00017250"/>
    </source>
</evidence>
<evidence type="ECO:0000256" key="6">
    <source>
        <dbReference type="ARBA" id="ARBA00023008"/>
    </source>
</evidence>
<dbReference type="GO" id="GO:0003700">
    <property type="term" value="F:DNA-binding transcription factor activity"/>
    <property type="evidence" value="ECO:0007669"/>
    <property type="project" value="InterPro"/>
</dbReference>
<keyword evidence="10" id="KW-0804">Transcription</keyword>
<dbReference type="InterPro" id="IPR000551">
    <property type="entry name" value="MerR-type_HTH_dom"/>
</dbReference>
<dbReference type="RefSeq" id="WP_269579550.1">
    <property type="nucleotide sequence ID" value="NZ_CP114588.1"/>
</dbReference>
<dbReference type="PANTHER" id="PTHR30204:SF16">
    <property type="entry name" value="HTH-TYPE TRANSCRIPTIONAL REGULATOR CUER"/>
    <property type="match status" value="1"/>
</dbReference>
<evidence type="ECO:0000313" key="15">
    <source>
        <dbReference type="EMBL" id="WBA09358.1"/>
    </source>
</evidence>
<dbReference type="NCBIfam" id="TIGR02044">
    <property type="entry name" value="CueR"/>
    <property type="match status" value="1"/>
</dbReference>
<keyword evidence="5" id="KW-0479">Metal-binding</keyword>
<organism evidence="15 16">
    <name type="scientific">Salinivibrio kushneri</name>
    <dbReference type="NCBI Taxonomy" id="1908198"/>
    <lineage>
        <taxon>Bacteria</taxon>
        <taxon>Pseudomonadati</taxon>
        <taxon>Pseudomonadota</taxon>
        <taxon>Gammaproteobacteria</taxon>
        <taxon>Vibrionales</taxon>
        <taxon>Vibrionaceae</taxon>
        <taxon>Salinivibrio</taxon>
    </lineage>
</organism>
<dbReference type="Proteomes" id="UP001164748">
    <property type="component" value="Chromosome"/>
</dbReference>
<dbReference type="SUPFAM" id="SSF46955">
    <property type="entry name" value="Putative DNA-binding domain"/>
    <property type="match status" value="1"/>
</dbReference>
<proteinExistence type="predicted"/>
<dbReference type="Pfam" id="PF13411">
    <property type="entry name" value="MerR_1"/>
    <property type="match status" value="1"/>
</dbReference>
<dbReference type="GO" id="GO:0003677">
    <property type="term" value="F:DNA binding"/>
    <property type="evidence" value="ECO:0007669"/>
    <property type="project" value="UniProtKB-KW"/>
</dbReference>
<evidence type="ECO:0000256" key="9">
    <source>
        <dbReference type="ARBA" id="ARBA00023159"/>
    </source>
</evidence>
<dbReference type="GO" id="GO:0005737">
    <property type="term" value="C:cytoplasm"/>
    <property type="evidence" value="ECO:0007669"/>
    <property type="project" value="UniProtKB-SubCell"/>
</dbReference>
<dbReference type="EMBL" id="CP114588">
    <property type="protein sequence ID" value="WBA09358.1"/>
    <property type="molecule type" value="Genomic_DNA"/>
</dbReference>
<evidence type="ECO:0000259" key="14">
    <source>
        <dbReference type="PROSITE" id="PS50937"/>
    </source>
</evidence>